<sequence>MLSFLSIREIFSKKNQNGVEVESPIYYLLTTSVMALLPFFINPANGDPLFYLIAIIIPLLITAITYYRLPKITVYQVDSVFTVNTVRKVLDHLGYEYTEMEKKTQITESHSYQFHINNDPRARIELVWPQDPEEVDEGKDIRIKFQRRRKIEDAAYLHSQIVDALRLVRTGQKFTKQTFNKGLMSLFTVAIPIAFLFFFIC</sequence>
<keyword evidence="1" id="KW-0812">Transmembrane</keyword>
<feature type="transmembrane region" description="Helical" evidence="1">
    <location>
        <begin position="182"/>
        <end position="200"/>
    </location>
</feature>
<gene>
    <name evidence="2" type="ORF">JCM9157_3617</name>
</gene>
<evidence type="ECO:0000313" key="3">
    <source>
        <dbReference type="Proteomes" id="UP000018896"/>
    </source>
</evidence>
<comment type="caution">
    <text evidence="2">The sequence shown here is derived from an EMBL/GenBank/DDBJ whole genome shotgun (WGS) entry which is preliminary data.</text>
</comment>
<dbReference type="OrthoDB" id="10003770at2"/>
<dbReference type="eggNOG" id="ENOG5030E0V">
    <property type="taxonomic scope" value="Bacteria"/>
</dbReference>
<dbReference type="EMBL" id="BAUV01000034">
    <property type="protein sequence ID" value="GAE36434.1"/>
    <property type="molecule type" value="Genomic_DNA"/>
</dbReference>
<proteinExistence type="predicted"/>
<dbReference type="RefSeq" id="WP_035666415.1">
    <property type="nucleotide sequence ID" value="NZ_BAUV01000034.1"/>
</dbReference>
<dbReference type="Proteomes" id="UP000018896">
    <property type="component" value="Unassembled WGS sequence"/>
</dbReference>
<protein>
    <submittedName>
        <fullName evidence="2">Uncharacterized protein</fullName>
    </submittedName>
</protein>
<dbReference type="AlphaFoldDB" id="W4QYT0"/>
<reference evidence="2 3" key="1">
    <citation type="journal article" date="2014" name="Genome Announc.">
        <title>Draft Genome Sequences of Three Alkaliphilic Bacillus Strains, Bacillus wakoensis JCM 9140T, Bacillus akibai JCM 9157T, and Bacillus hemicellulosilyticus JCM 9152T.</title>
        <authorList>
            <person name="Yuki M."/>
            <person name="Oshima K."/>
            <person name="Suda W."/>
            <person name="Oshida Y."/>
            <person name="Kitamura K."/>
            <person name="Iida T."/>
            <person name="Hattori M."/>
            <person name="Ohkuma M."/>
        </authorList>
    </citation>
    <scope>NUCLEOTIDE SEQUENCE [LARGE SCALE GENOMIC DNA]</scope>
    <source>
        <strain evidence="2 3">JCM 9157</strain>
    </source>
</reference>
<evidence type="ECO:0000313" key="2">
    <source>
        <dbReference type="EMBL" id="GAE36434.1"/>
    </source>
</evidence>
<keyword evidence="1" id="KW-0472">Membrane</keyword>
<name>W4QYT0_HALA3</name>
<keyword evidence="3" id="KW-1185">Reference proteome</keyword>
<organism evidence="2 3">
    <name type="scientific">Halalkalibacter akibai (strain ATCC 43226 / DSM 21942 / CIP 109018 / JCM 9157 / 1139)</name>
    <name type="common">Bacillus akibai</name>
    <dbReference type="NCBI Taxonomy" id="1236973"/>
    <lineage>
        <taxon>Bacteria</taxon>
        <taxon>Bacillati</taxon>
        <taxon>Bacillota</taxon>
        <taxon>Bacilli</taxon>
        <taxon>Bacillales</taxon>
        <taxon>Bacillaceae</taxon>
        <taxon>Halalkalibacter</taxon>
    </lineage>
</organism>
<feature type="transmembrane region" description="Helical" evidence="1">
    <location>
        <begin position="21"/>
        <end position="42"/>
    </location>
</feature>
<accession>W4QYT0</accession>
<evidence type="ECO:0000256" key="1">
    <source>
        <dbReference type="SAM" id="Phobius"/>
    </source>
</evidence>
<keyword evidence="1" id="KW-1133">Transmembrane helix</keyword>
<feature type="transmembrane region" description="Helical" evidence="1">
    <location>
        <begin position="48"/>
        <end position="67"/>
    </location>
</feature>